<accession>A0ABP7PQC4</accession>
<reference evidence="2" key="1">
    <citation type="journal article" date="2019" name="Int. J. Syst. Evol. Microbiol.">
        <title>The Global Catalogue of Microorganisms (GCM) 10K type strain sequencing project: providing services to taxonomists for standard genome sequencing and annotation.</title>
        <authorList>
            <consortium name="The Broad Institute Genomics Platform"/>
            <consortium name="The Broad Institute Genome Sequencing Center for Infectious Disease"/>
            <person name="Wu L."/>
            <person name="Ma J."/>
        </authorList>
    </citation>
    <scope>NUCLEOTIDE SEQUENCE [LARGE SCALE GENOMIC DNA]</scope>
    <source>
        <strain evidence="2">JCM 17217</strain>
    </source>
</reference>
<evidence type="ECO:0000313" key="2">
    <source>
        <dbReference type="Proteomes" id="UP001501556"/>
    </source>
</evidence>
<gene>
    <name evidence="1" type="ORF">GCM10022407_14230</name>
</gene>
<protein>
    <submittedName>
        <fullName evidence="1">Uncharacterized protein</fullName>
    </submittedName>
</protein>
<dbReference type="EMBL" id="BAABDI010000007">
    <property type="protein sequence ID" value="GAA3969450.1"/>
    <property type="molecule type" value="Genomic_DNA"/>
</dbReference>
<keyword evidence="2" id="KW-1185">Reference proteome</keyword>
<sequence>MVDFVEIASGIAPGAAQVDEVNAVGKPAHHLRQVVIGPHPEGAVLSSQSLVLESTLFERKSTARE</sequence>
<organism evidence="1 2">
    <name type="scientific">Hymenobacter antarcticus</name>
    <dbReference type="NCBI Taxonomy" id="486270"/>
    <lineage>
        <taxon>Bacteria</taxon>
        <taxon>Pseudomonadati</taxon>
        <taxon>Bacteroidota</taxon>
        <taxon>Cytophagia</taxon>
        <taxon>Cytophagales</taxon>
        <taxon>Hymenobacteraceae</taxon>
        <taxon>Hymenobacter</taxon>
    </lineage>
</organism>
<comment type="caution">
    <text evidence="1">The sequence shown here is derived from an EMBL/GenBank/DDBJ whole genome shotgun (WGS) entry which is preliminary data.</text>
</comment>
<name>A0ABP7PQC4_9BACT</name>
<evidence type="ECO:0000313" key="1">
    <source>
        <dbReference type="EMBL" id="GAA3969450.1"/>
    </source>
</evidence>
<dbReference type="Proteomes" id="UP001501556">
    <property type="component" value="Unassembled WGS sequence"/>
</dbReference>
<proteinExistence type="predicted"/>